<proteinExistence type="predicted"/>
<protein>
    <submittedName>
        <fullName evidence="1">DUF1573 domain-containing protein</fullName>
    </submittedName>
</protein>
<dbReference type="PANTHER" id="PTHR37833:SF1">
    <property type="entry name" value="SIGNAL PEPTIDE PROTEIN"/>
    <property type="match status" value="1"/>
</dbReference>
<accession>A0A975H6X8</accession>
<sequence>MKTFGIFIVVLFISFSINAQEFKFEKETIDYGKVAKNSNGVRTFIFTNVGDAPLIIDRIQSSCGCTVPEKPEKPIMPGEKGKIKVSYDTKKPGGFSKQITIFSNAKTPRKIIKIKGFVAKGISLEKEKSLLSEDN</sequence>
<dbReference type="Pfam" id="PF07610">
    <property type="entry name" value="DUF1573"/>
    <property type="match status" value="1"/>
</dbReference>
<evidence type="ECO:0000313" key="2">
    <source>
        <dbReference type="Proteomes" id="UP000663920"/>
    </source>
</evidence>
<reference evidence="1 2" key="1">
    <citation type="submission" date="2021-03" db="EMBL/GenBank/DDBJ databases">
        <title>Complete genome of Polaribacter_sp.SM13.</title>
        <authorList>
            <person name="Jeong S.W."/>
            <person name="Bae J.W."/>
        </authorList>
    </citation>
    <scope>NUCLEOTIDE SEQUENCE [LARGE SCALE GENOMIC DNA]</scope>
    <source>
        <strain evidence="1 2">SM13</strain>
    </source>
</reference>
<dbReference type="InterPro" id="IPR013783">
    <property type="entry name" value="Ig-like_fold"/>
</dbReference>
<dbReference type="Proteomes" id="UP000663920">
    <property type="component" value="Chromosome"/>
</dbReference>
<organism evidence="1 2">
    <name type="scientific">Polaribacter cellanae</name>
    <dbReference type="NCBI Taxonomy" id="2818493"/>
    <lineage>
        <taxon>Bacteria</taxon>
        <taxon>Pseudomonadati</taxon>
        <taxon>Bacteroidota</taxon>
        <taxon>Flavobacteriia</taxon>
        <taxon>Flavobacteriales</taxon>
        <taxon>Flavobacteriaceae</taxon>
    </lineage>
</organism>
<dbReference type="RefSeq" id="WP_208078895.1">
    <property type="nucleotide sequence ID" value="NZ_CP071869.1"/>
</dbReference>
<dbReference type="EMBL" id="CP071869">
    <property type="protein sequence ID" value="QTE22892.1"/>
    <property type="molecule type" value="Genomic_DNA"/>
</dbReference>
<dbReference type="KEGG" id="pcea:J3359_01055"/>
<name>A0A975H6X8_9FLAO</name>
<dbReference type="AlphaFoldDB" id="A0A975H6X8"/>
<dbReference type="Gene3D" id="2.60.40.10">
    <property type="entry name" value="Immunoglobulins"/>
    <property type="match status" value="1"/>
</dbReference>
<gene>
    <name evidence="1" type="ORF">J3359_01055</name>
</gene>
<evidence type="ECO:0000313" key="1">
    <source>
        <dbReference type="EMBL" id="QTE22892.1"/>
    </source>
</evidence>
<dbReference type="PANTHER" id="PTHR37833">
    <property type="entry name" value="LIPOPROTEIN-RELATED"/>
    <property type="match status" value="1"/>
</dbReference>
<keyword evidence="2" id="KW-1185">Reference proteome</keyword>
<dbReference type="InterPro" id="IPR011467">
    <property type="entry name" value="DUF1573"/>
</dbReference>